<feature type="transmembrane region" description="Helical" evidence="1">
    <location>
        <begin position="178"/>
        <end position="197"/>
    </location>
</feature>
<dbReference type="EC" id="2.-.-.-" evidence="3"/>
<feature type="domain" description="Acyltransferase 3" evidence="2">
    <location>
        <begin position="12"/>
        <end position="319"/>
    </location>
</feature>
<feature type="transmembrane region" description="Helical" evidence="1">
    <location>
        <begin position="93"/>
        <end position="110"/>
    </location>
</feature>
<evidence type="ECO:0000256" key="1">
    <source>
        <dbReference type="SAM" id="Phobius"/>
    </source>
</evidence>
<dbReference type="PATRIC" id="fig|1263870.3.peg.5775"/>
<feature type="transmembrane region" description="Helical" evidence="1">
    <location>
        <begin position="234"/>
        <end position="255"/>
    </location>
</feature>
<dbReference type="Proteomes" id="UP000011885">
    <property type="component" value="Unassembled WGS sequence"/>
</dbReference>
<sequence length="341" mass="38612">MNEARPIPHRLAGLDSIRFVCAIVVVIGHFGMPFEISLPAIPLIERALNGIIGCLFNGPAAVVIFFVLSGLCIHFPQTRRESLHTKPFYTKRFIRIGIPCFLALLFYWLLQIKLPAPKFGVFWSIICESIYYALYPAILLFAKRWGWASTVISGFCISSFITIANVDLITENADYTAFGLWTWAIGLPCWLLGCWLAENTRRFPALTTLQISFLRALVFLVSVVLRVVKFHVESPLASNCITLNIFAFFAVFWIGCEVNYYANRKPFHFLEWGGTWSYSLYIIHPLIPTLVATTIAISAQNSLYRVGVFLVAFVTSYLFFLLVELPSHHLAKWLGARAQLN</sequence>
<dbReference type="InterPro" id="IPR050879">
    <property type="entry name" value="Acyltransferase_3"/>
</dbReference>
<keyword evidence="3" id="KW-0012">Acyltransferase</keyword>
<feature type="transmembrane region" description="Helical" evidence="1">
    <location>
        <begin position="50"/>
        <end position="73"/>
    </location>
</feature>
<keyword evidence="1" id="KW-0812">Transmembrane</keyword>
<dbReference type="Pfam" id="PF01757">
    <property type="entry name" value="Acyl_transf_3"/>
    <property type="match status" value="1"/>
</dbReference>
<reference evidence="3 4" key="1">
    <citation type="journal article" date="2013" name="Mar. Genomics">
        <title>Expression of sulfatases in Rhodopirellula baltica and the diversity of sulfatases in the genus Rhodopirellula.</title>
        <authorList>
            <person name="Wegner C.E."/>
            <person name="Richter-Heitmann T."/>
            <person name="Klindworth A."/>
            <person name="Klockow C."/>
            <person name="Richter M."/>
            <person name="Achstetter T."/>
            <person name="Glockner F.O."/>
            <person name="Harder J."/>
        </authorList>
    </citation>
    <scope>NUCLEOTIDE SEQUENCE [LARGE SCALE GENOMIC DNA]</scope>
    <source>
        <strain evidence="3 4">SM41</strain>
    </source>
</reference>
<dbReference type="OrthoDB" id="9796461at2"/>
<dbReference type="EMBL" id="ANOH01000381">
    <property type="protein sequence ID" value="EMI53114.1"/>
    <property type="molecule type" value="Genomic_DNA"/>
</dbReference>
<keyword evidence="1" id="KW-0472">Membrane</keyword>
<feature type="transmembrane region" description="Helical" evidence="1">
    <location>
        <begin position="303"/>
        <end position="323"/>
    </location>
</feature>
<dbReference type="GO" id="GO:0016747">
    <property type="term" value="F:acyltransferase activity, transferring groups other than amino-acyl groups"/>
    <property type="evidence" value="ECO:0007669"/>
    <property type="project" value="InterPro"/>
</dbReference>
<feature type="transmembrane region" description="Helical" evidence="1">
    <location>
        <begin position="209"/>
        <end position="228"/>
    </location>
</feature>
<evidence type="ECO:0000259" key="2">
    <source>
        <dbReference type="Pfam" id="PF01757"/>
    </source>
</evidence>
<keyword evidence="4" id="KW-1185">Reference proteome</keyword>
<gene>
    <name evidence="3" type="ORF">RSSM_05447</name>
</gene>
<dbReference type="InterPro" id="IPR002656">
    <property type="entry name" value="Acyl_transf_3_dom"/>
</dbReference>
<evidence type="ECO:0000313" key="4">
    <source>
        <dbReference type="Proteomes" id="UP000011885"/>
    </source>
</evidence>
<proteinExistence type="predicted"/>
<feature type="transmembrane region" description="Helical" evidence="1">
    <location>
        <begin position="12"/>
        <end position="30"/>
    </location>
</feature>
<evidence type="ECO:0000313" key="3">
    <source>
        <dbReference type="EMBL" id="EMI53114.1"/>
    </source>
</evidence>
<feature type="transmembrane region" description="Helical" evidence="1">
    <location>
        <begin position="276"/>
        <end position="297"/>
    </location>
</feature>
<dbReference type="PANTHER" id="PTHR23028">
    <property type="entry name" value="ACETYLTRANSFERASE"/>
    <property type="match status" value="1"/>
</dbReference>
<feature type="transmembrane region" description="Helical" evidence="1">
    <location>
        <begin position="147"/>
        <end position="166"/>
    </location>
</feature>
<dbReference type="AlphaFoldDB" id="M5TVN1"/>
<protein>
    <submittedName>
        <fullName evidence="3">Acyltransferase 3</fullName>
        <ecNumber evidence="3">2.-.-.-</ecNumber>
    </submittedName>
</protein>
<accession>M5TVN1</accession>
<dbReference type="RefSeq" id="WP_008686280.1">
    <property type="nucleotide sequence ID" value="NZ_ANOH01000381.1"/>
</dbReference>
<keyword evidence="3" id="KW-0808">Transferase</keyword>
<name>M5TVN1_9BACT</name>
<keyword evidence="1" id="KW-1133">Transmembrane helix</keyword>
<organism evidence="3 4">
    <name type="scientific">Rhodopirellula sallentina SM41</name>
    <dbReference type="NCBI Taxonomy" id="1263870"/>
    <lineage>
        <taxon>Bacteria</taxon>
        <taxon>Pseudomonadati</taxon>
        <taxon>Planctomycetota</taxon>
        <taxon>Planctomycetia</taxon>
        <taxon>Pirellulales</taxon>
        <taxon>Pirellulaceae</taxon>
        <taxon>Rhodopirellula</taxon>
    </lineage>
</organism>
<feature type="transmembrane region" description="Helical" evidence="1">
    <location>
        <begin position="122"/>
        <end position="142"/>
    </location>
</feature>
<comment type="caution">
    <text evidence="3">The sequence shown here is derived from an EMBL/GenBank/DDBJ whole genome shotgun (WGS) entry which is preliminary data.</text>
</comment>